<reference evidence="2 3" key="1">
    <citation type="submission" date="2018-01" db="EMBL/GenBank/DDBJ databases">
        <title>The draft genome sequence of Halioglobus lutimaris HF004.</title>
        <authorList>
            <person name="Du Z.-J."/>
            <person name="Shi M.-J."/>
        </authorList>
    </citation>
    <scope>NUCLEOTIDE SEQUENCE [LARGE SCALE GENOMIC DNA]</scope>
    <source>
        <strain evidence="2 3">HF004</strain>
    </source>
</reference>
<keyword evidence="3" id="KW-1185">Reference proteome</keyword>
<evidence type="ECO:0000313" key="3">
    <source>
        <dbReference type="Proteomes" id="UP000235005"/>
    </source>
</evidence>
<protein>
    <submittedName>
        <fullName evidence="2">TIGR00153 family protein</fullName>
    </submittedName>
</protein>
<comment type="similarity">
    <text evidence="1">Belongs to the UPF0111 family.</text>
</comment>
<dbReference type="RefSeq" id="WP_075999690.1">
    <property type="nucleotide sequence ID" value="NZ_PKUS01000001.1"/>
</dbReference>
<dbReference type="InterPro" id="IPR002727">
    <property type="entry name" value="DUF47"/>
</dbReference>
<gene>
    <name evidence="2" type="ORF">C0039_01525</name>
</gene>
<dbReference type="PANTHER" id="PTHR36536:SF3">
    <property type="entry name" value="UPF0111 PROTEIN HI_1603"/>
    <property type="match status" value="1"/>
</dbReference>
<dbReference type="NCBIfam" id="TIGR00153">
    <property type="entry name" value="TIGR00153 family protein"/>
    <property type="match status" value="1"/>
</dbReference>
<name>A0A2N5X8N6_9GAMM</name>
<dbReference type="Pfam" id="PF01865">
    <property type="entry name" value="PhoU_div"/>
    <property type="match status" value="1"/>
</dbReference>
<accession>A0A2N5X8N6</accession>
<dbReference type="PANTHER" id="PTHR36536">
    <property type="entry name" value="UPF0111 PROTEIN HI_1603"/>
    <property type="match status" value="1"/>
</dbReference>
<sequence length="226" mass="25514">MVSRNPLGNLFGRSPIGPIQEHMQIATEAAEHLPELIQAAADNNWDRAREIHKAIKAAEKEADKLKRSVRRHLPKSLFLPVPRSDLLALVAIQDQVANTAKDFASIFMGRDMRFPDKMFPAVLELTATSVACCQHALRAIQELDELLEVGFTGREVKRVEVMLKELDKLERSTDKQQFALRRKLFRLENELPPVDVMFYYRATALLGTLADSAESVGDRLQILLAK</sequence>
<evidence type="ECO:0000256" key="1">
    <source>
        <dbReference type="ARBA" id="ARBA00008591"/>
    </source>
</evidence>
<dbReference type="Proteomes" id="UP000235005">
    <property type="component" value="Unassembled WGS sequence"/>
</dbReference>
<dbReference type="SUPFAM" id="SSF109755">
    <property type="entry name" value="PhoU-like"/>
    <property type="match status" value="1"/>
</dbReference>
<dbReference type="AlphaFoldDB" id="A0A2N5X8N6"/>
<dbReference type="EMBL" id="PKUS01000001">
    <property type="protein sequence ID" value="PLW70836.1"/>
    <property type="molecule type" value="Genomic_DNA"/>
</dbReference>
<dbReference type="InterPro" id="IPR038078">
    <property type="entry name" value="PhoU-like_sf"/>
</dbReference>
<evidence type="ECO:0000313" key="2">
    <source>
        <dbReference type="EMBL" id="PLW70836.1"/>
    </source>
</evidence>
<proteinExistence type="inferred from homology"/>
<dbReference type="Gene3D" id="1.20.58.220">
    <property type="entry name" value="Phosphate transport system protein phou homolog 2, domain 2"/>
    <property type="match status" value="1"/>
</dbReference>
<dbReference type="InterPro" id="IPR018445">
    <property type="entry name" value="Put_Phosphate_transp_reg"/>
</dbReference>
<dbReference type="OrthoDB" id="9780540at2"/>
<organism evidence="2 3">
    <name type="scientific">Pseudohalioglobus lutimaris</name>
    <dbReference type="NCBI Taxonomy" id="1737061"/>
    <lineage>
        <taxon>Bacteria</taxon>
        <taxon>Pseudomonadati</taxon>
        <taxon>Pseudomonadota</taxon>
        <taxon>Gammaproteobacteria</taxon>
        <taxon>Cellvibrionales</taxon>
        <taxon>Halieaceae</taxon>
        <taxon>Pseudohalioglobus</taxon>
    </lineage>
</organism>
<comment type="caution">
    <text evidence="2">The sequence shown here is derived from an EMBL/GenBank/DDBJ whole genome shotgun (WGS) entry which is preliminary data.</text>
</comment>